<gene>
    <name evidence="1" type="ORF">EVOR1521_LOCUS8648</name>
</gene>
<dbReference type="InterPro" id="IPR014718">
    <property type="entry name" value="GH-type_carb-bd"/>
</dbReference>
<dbReference type="EMBL" id="CAUJNA010000746">
    <property type="protein sequence ID" value="CAJ1380803.1"/>
    <property type="molecule type" value="Genomic_DNA"/>
</dbReference>
<organism evidence="1 2">
    <name type="scientific">Effrenium voratum</name>
    <dbReference type="NCBI Taxonomy" id="2562239"/>
    <lineage>
        <taxon>Eukaryota</taxon>
        <taxon>Sar</taxon>
        <taxon>Alveolata</taxon>
        <taxon>Dinophyceae</taxon>
        <taxon>Suessiales</taxon>
        <taxon>Symbiodiniaceae</taxon>
        <taxon>Effrenium</taxon>
    </lineage>
</organism>
<evidence type="ECO:0000313" key="2">
    <source>
        <dbReference type="Proteomes" id="UP001178507"/>
    </source>
</evidence>
<sequence>MSDAKRLKRELLTLQNAVAELSLDPLGGSVSAFRFRGELNPLSWDSAVHDGVEKVRPRPLGHFLCLDRWGPPSLEEEKNGMPYHGEAAQVAWAASDPDPAAAGPLVLEAALPMAGLEVRRTESLSGEWDSSDCQTARLGAGFGFFQVRLLAPKGTESAVASFRDEVRNVNALGRILNMVQHPSIAPPFLTAETRVDCNGRRGFTQRERGCWEAVWEDGSVQFPVARTQAGEKDARCMTGGDDDVFSYEVKPEDPHGWVCAYTPSEGLLVGYVWPREDYPWVSLWCSGPASSPRARGLEFGTTGLHQPFPILSRHPRIFELPTFQHLDAQEASARSFCAFLRKVPQDFKGVHNVEVSGCTLEILEKDSQRRFSVTSEAELFQK</sequence>
<dbReference type="GO" id="GO:0030246">
    <property type="term" value="F:carbohydrate binding"/>
    <property type="evidence" value="ECO:0007669"/>
    <property type="project" value="InterPro"/>
</dbReference>
<comment type="caution">
    <text evidence="1">The sequence shown here is derived from an EMBL/GenBank/DDBJ whole genome shotgun (WGS) entry which is preliminary data.</text>
</comment>
<dbReference type="AlphaFoldDB" id="A0AA36I4C4"/>
<protein>
    <submittedName>
        <fullName evidence="1">Uncharacterized protein</fullName>
    </submittedName>
</protein>
<evidence type="ECO:0000313" key="1">
    <source>
        <dbReference type="EMBL" id="CAJ1380803.1"/>
    </source>
</evidence>
<keyword evidence="2" id="KW-1185">Reference proteome</keyword>
<name>A0AA36I4C4_9DINO</name>
<accession>A0AA36I4C4</accession>
<dbReference type="Gene3D" id="2.70.98.10">
    <property type="match status" value="1"/>
</dbReference>
<proteinExistence type="predicted"/>
<reference evidence="1" key="1">
    <citation type="submission" date="2023-08" db="EMBL/GenBank/DDBJ databases">
        <authorList>
            <person name="Chen Y."/>
            <person name="Shah S."/>
            <person name="Dougan E. K."/>
            <person name="Thang M."/>
            <person name="Chan C."/>
        </authorList>
    </citation>
    <scope>NUCLEOTIDE SEQUENCE</scope>
</reference>
<dbReference type="Proteomes" id="UP001178507">
    <property type="component" value="Unassembled WGS sequence"/>
</dbReference>